<evidence type="ECO:0000313" key="1">
    <source>
        <dbReference type="EMBL" id="MBA0692969.1"/>
    </source>
</evidence>
<dbReference type="Proteomes" id="UP000593577">
    <property type="component" value="Unassembled WGS sequence"/>
</dbReference>
<dbReference type="EMBL" id="JABFAA010000009">
    <property type="protein sequence ID" value="MBA0692969.1"/>
    <property type="molecule type" value="Genomic_DNA"/>
</dbReference>
<reference evidence="1 2" key="1">
    <citation type="journal article" date="2019" name="Genome Biol. Evol.">
        <title>Insights into the evolution of the New World diploid cottons (Gossypium, subgenus Houzingenia) based on genome sequencing.</title>
        <authorList>
            <person name="Grover C.E."/>
            <person name="Arick M.A. 2nd"/>
            <person name="Thrash A."/>
            <person name="Conover J.L."/>
            <person name="Sanders W.S."/>
            <person name="Peterson D.G."/>
            <person name="Frelichowski J.E."/>
            <person name="Scheffler J.A."/>
            <person name="Scheffler B.E."/>
            <person name="Wendel J.F."/>
        </authorList>
    </citation>
    <scope>NUCLEOTIDE SEQUENCE [LARGE SCALE GENOMIC DNA]</scope>
    <source>
        <strain evidence="1">185</strain>
        <tissue evidence="1">Leaf</tissue>
    </source>
</reference>
<evidence type="ECO:0000313" key="2">
    <source>
        <dbReference type="Proteomes" id="UP000593577"/>
    </source>
</evidence>
<accession>A0A7J8Y1U5</accession>
<proteinExistence type="predicted"/>
<name>A0A7J8Y1U5_GOSAI</name>
<protein>
    <submittedName>
        <fullName evidence="1">Uncharacterized protein</fullName>
    </submittedName>
</protein>
<comment type="caution">
    <text evidence="1">The sequence shown here is derived from an EMBL/GenBank/DDBJ whole genome shotgun (WGS) entry which is preliminary data.</text>
</comment>
<keyword evidence="2" id="KW-1185">Reference proteome</keyword>
<feature type="non-terminal residue" evidence="1">
    <location>
        <position position="1"/>
    </location>
</feature>
<dbReference type="AlphaFoldDB" id="A0A7J8Y1U5"/>
<sequence length="128" mass="14699">MHAYSPYAAGLLGNDRLVRCNPIPLRIDYSPITLIARNRHYAPSAPITYSVFFPFLLFHFLPSSSTFRFSDASLRRFLFIAPISDFHYSFDPVANIQRHLCLHHFQSRSKSVGAWGFCFSLQIDIVKS</sequence>
<organism evidence="1 2">
    <name type="scientific">Gossypium aridum</name>
    <name type="common">American cotton</name>
    <name type="synonym">Erioxylum aridum</name>
    <dbReference type="NCBI Taxonomy" id="34290"/>
    <lineage>
        <taxon>Eukaryota</taxon>
        <taxon>Viridiplantae</taxon>
        <taxon>Streptophyta</taxon>
        <taxon>Embryophyta</taxon>
        <taxon>Tracheophyta</taxon>
        <taxon>Spermatophyta</taxon>
        <taxon>Magnoliopsida</taxon>
        <taxon>eudicotyledons</taxon>
        <taxon>Gunneridae</taxon>
        <taxon>Pentapetalae</taxon>
        <taxon>rosids</taxon>
        <taxon>malvids</taxon>
        <taxon>Malvales</taxon>
        <taxon>Malvaceae</taxon>
        <taxon>Malvoideae</taxon>
        <taxon>Gossypium</taxon>
    </lineage>
</organism>
<gene>
    <name evidence="1" type="ORF">Goari_010489</name>
</gene>